<dbReference type="InterPro" id="IPR010272">
    <property type="entry name" value="T6SS_TssF"/>
</dbReference>
<keyword evidence="2" id="KW-1185">Reference proteome</keyword>
<evidence type="ECO:0000313" key="2">
    <source>
        <dbReference type="Proteomes" id="UP000651977"/>
    </source>
</evidence>
<dbReference type="Pfam" id="PF05947">
    <property type="entry name" value="T6SS_TssF"/>
    <property type="match status" value="1"/>
</dbReference>
<sequence>MSDELLKYYNRELAYLRHMGAEFAERYPKVAGRLRMSEENVEDPHVSRLLEGVSLLTAQVRQKLDDSFPELTEALLGQLYPDYHAPIPSISVIKMSTQNVTDYSLMIPKGTELETQVPGYKSCRFNTCYDTEMWPVEVTHASFEGAPFKAPRPNFQKNAAAVIKLRLSCEFDDVALSDVGIQKMRFYIHGQSQLSYQLYQLIFQSSIGLAFAAPGSMQAHQYLQARHISSVGFADDEKVVPYEQRTFNGYRLLVEHFLCPEKFMFFELQGLEPSWFGEQHEVDLYIYLDSDSDILAKQLTAENILLGCVPVINLFEDELEPLRLDPARFEHRLVPRYRDADISEVVRVTDVEAFDQHDNSVAVSPFYGSQLPHYPQAGNLFWTLRRELNKWAGGHDEPGVESYLSVVDGNAKALDVEQHEQWLVSAKALCSNRNLPARLPFGGGQPSIVVPSRTDSLKNVRCLLPFSEPVRPAMFDASRWQLASHLTLNHFNQPNAVKLLQELLQLYDFKQAPQTKVLIEAIAKVQVTRATARVVQNGRVGFCHGSDIVLEFVNQELSGINLFFFGNVLAHFFAQYTTINSFTRLSIKLLGGNDVLHRWPAMAGDKELL</sequence>
<reference evidence="2" key="1">
    <citation type="journal article" date="2019" name="Int. J. Syst. Evol. Microbiol.">
        <title>The Global Catalogue of Microorganisms (GCM) 10K type strain sequencing project: providing services to taxonomists for standard genome sequencing and annotation.</title>
        <authorList>
            <consortium name="The Broad Institute Genomics Platform"/>
            <consortium name="The Broad Institute Genome Sequencing Center for Infectious Disease"/>
            <person name="Wu L."/>
            <person name="Ma J."/>
        </authorList>
    </citation>
    <scope>NUCLEOTIDE SEQUENCE [LARGE SCALE GENOMIC DNA]</scope>
    <source>
        <strain evidence="2">CGMCC 1.10131</strain>
    </source>
</reference>
<evidence type="ECO:0000313" key="1">
    <source>
        <dbReference type="EMBL" id="GGB20107.1"/>
    </source>
</evidence>
<proteinExistence type="predicted"/>
<dbReference type="PIRSF" id="PIRSF028304">
    <property type="entry name" value="UCP028304"/>
    <property type="match status" value="1"/>
</dbReference>
<protein>
    <submittedName>
        <fullName evidence="1">Type VI secretion system protein ImpG</fullName>
    </submittedName>
</protein>
<dbReference type="PANTHER" id="PTHR35370:SF1">
    <property type="entry name" value="TYPE VI SECRETION SYSTEM COMPONENT TSSF1"/>
    <property type="match status" value="1"/>
</dbReference>
<dbReference type="RefSeq" id="WP_055733311.1">
    <property type="nucleotide sequence ID" value="NZ_BMDY01000033.1"/>
</dbReference>
<name>A0ABQ1I7J2_9ALTE</name>
<dbReference type="EMBL" id="BMDY01000033">
    <property type="protein sequence ID" value="GGB20107.1"/>
    <property type="molecule type" value="Genomic_DNA"/>
</dbReference>
<gene>
    <name evidence="1" type="ORF">GCM10007414_36890</name>
</gene>
<dbReference type="Proteomes" id="UP000651977">
    <property type="component" value="Unassembled WGS sequence"/>
</dbReference>
<dbReference type="PANTHER" id="PTHR35370">
    <property type="entry name" value="CYTOPLASMIC PROTEIN-RELATED-RELATED"/>
    <property type="match status" value="1"/>
</dbReference>
<dbReference type="NCBIfam" id="TIGR03359">
    <property type="entry name" value="VI_chp_6"/>
    <property type="match status" value="1"/>
</dbReference>
<organism evidence="1 2">
    <name type="scientific">Agarivorans gilvus</name>
    <dbReference type="NCBI Taxonomy" id="680279"/>
    <lineage>
        <taxon>Bacteria</taxon>
        <taxon>Pseudomonadati</taxon>
        <taxon>Pseudomonadota</taxon>
        <taxon>Gammaproteobacteria</taxon>
        <taxon>Alteromonadales</taxon>
        <taxon>Alteromonadaceae</taxon>
        <taxon>Agarivorans</taxon>
    </lineage>
</organism>
<comment type="caution">
    <text evidence="1">The sequence shown here is derived from an EMBL/GenBank/DDBJ whole genome shotgun (WGS) entry which is preliminary data.</text>
</comment>
<accession>A0ABQ1I7J2</accession>